<evidence type="ECO:0000313" key="2">
    <source>
        <dbReference type="Proteomes" id="UP000199159"/>
    </source>
</evidence>
<evidence type="ECO:0000313" key="1">
    <source>
        <dbReference type="EMBL" id="SDP70824.1"/>
    </source>
</evidence>
<proteinExistence type="predicted"/>
<accession>A0A1H0UXA9</accession>
<name>A0A1H0UXA9_9BACI</name>
<sequence>MLIDLIDLIYLIPLRVISIMAGEGEIYSKNIMENDSFNNHT</sequence>
<dbReference type="EMBL" id="FNJU01000005">
    <property type="protein sequence ID" value="SDP70824.1"/>
    <property type="molecule type" value="Genomic_DNA"/>
</dbReference>
<dbReference type="AlphaFoldDB" id="A0A1H0UXA9"/>
<reference evidence="2" key="1">
    <citation type="submission" date="2016-10" db="EMBL/GenBank/DDBJ databases">
        <authorList>
            <person name="Varghese N."/>
            <person name="Submissions S."/>
        </authorList>
    </citation>
    <scope>NUCLEOTIDE SEQUENCE [LARGE SCALE GENOMIC DNA]</scope>
    <source>
        <strain evidence="2">IBRC-M10078</strain>
    </source>
</reference>
<dbReference type="RefSeq" id="WP_274380232.1">
    <property type="nucleotide sequence ID" value="NZ_FNJU01000005.1"/>
</dbReference>
<protein>
    <submittedName>
        <fullName evidence="1">Uncharacterized protein</fullName>
    </submittedName>
</protein>
<dbReference type="Proteomes" id="UP000199159">
    <property type="component" value="Unassembled WGS sequence"/>
</dbReference>
<organism evidence="1 2">
    <name type="scientific">Litchfieldia salsa</name>
    <dbReference type="NCBI Taxonomy" id="930152"/>
    <lineage>
        <taxon>Bacteria</taxon>
        <taxon>Bacillati</taxon>
        <taxon>Bacillota</taxon>
        <taxon>Bacilli</taxon>
        <taxon>Bacillales</taxon>
        <taxon>Bacillaceae</taxon>
        <taxon>Litchfieldia</taxon>
    </lineage>
</organism>
<dbReference type="STRING" id="930152.SAMN05216565_105231"/>
<keyword evidence="2" id="KW-1185">Reference proteome</keyword>
<gene>
    <name evidence="1" type="ORF">SAMN05216565_105231</name>
</gene>